<organism evidence="1 2">
    <name type="scientific">Salix udensis</name>
    <dbReference type="NCBI Taxonomy" id="889485"/>
    <lineage>
        <taxon>Eukaryota</taxon>
        <taxon>Viridiplantae</taxon>
        <taxon>Streptophyta</taxon>
        <taxon>Embryophyta</taxon>
        <taxon>Tracheophyta</taxon>
        <taxon>Spermatophyta</taxon>
        <taxon>Magnoliopsida</taxon>
        <taxon>eudicotyledons</taxon>
        <taxon>Gunneridae</taxon>
        <taxon>Pentapetalae</taxon>
        <taxon>rosids</taxon>
        <taxon>fabids</taxon>
        <taxon>Malpighiales</taxon>
        <taxon>Salicaceae</taxon>
        <taxon>Saliceae</taxon>
        <taxon>Salix</taxon>
    </lineage>
</organism>
<evidence type="ECO:0000313" key="1">
    <source>
        <dbReference type="EMBL" id="KAJ6405719.1"/>
    </source>
</evidence>
<accession>A0AAD6NUR8</accession>
<sequence>MVGSTKMVLCQMGLLLLEDVKNQQSRLRRQTRQRHPPVWMRDYVGSEEHGGNQLGIAGIVDGPEMDELDMGDGLNVADGVWMWADGV</sequence>
<comment type="caution">
    <text evidence="1">The sequence shown here is derived from an EMBL/GenBank/DDBJ whole genome shotgun (WGS) entry which is preliminary data.</text>
</comment>
<name>A0AAD6NUR8_9ROSI</name>
<protein>
    <submittedName>
        <fullName evidence="1">Uncharacterized protein</fullName>
    </submittedName>
</protein>
<dbReference type="AlphaFoldDB" id="A0AAD6NUR8"/>
<dbReference type="Proteomes" id="UP001162972">
    <property type="component" value="Chromosome 2"/>
</dbReference>
<proteinExistence type="predicted"/>
<dbReference type="EMBL" id="JAPFFJ010000017">
    <property type="protein sequence ID" value="KAJ6405719.1"/>
    <property type="molecule type" value="Genomic_DNA"/>
</dbReference>
<keyword evidence="2" id="KW-1185">Reference proteome</keyword>
<gene>
    <name evidence="1" type="ORF">OIU84_013643</name>
</gene>
<evidence type="ECO:0000313" key="2">
    <source>
        <dbReference type="Proteomes" id="UP001162972"/>
    </source>
</evidence>
<reference evidence="1 2" key="1">
    <citation type="journal article" date="2023" name="Int. J. Mol. Sci.">
        <title>De Novo Assembly and Annotation of 11 Diverse Shrub Willow (Salix) Genomes Reveals Novel Gene Organization in Sex-Linked Regions.</title>
        <authorList>
            <person name="Hyden B."/>
            <person name="Feng K."/>
            <person name="Yates T.B."/>
            <person name="Jawdy S."/>
            <person name="Cereghino C."/>
            <person name="Smart L.B."/>
            <person name="Muchero W."/>
        </authorList>
    </citation>
    <scope>NUCLEOTIDE SEQUENCE [LARGE SCALE GENOMIC DNA]</scope>
    <source>
        <tissue evidence="1">Shoot tip</tissue>
    </source>
</reference>